<dbReference type="HAMAP" id="MF_00527">
    <property type="entry name" value="3MGH"/>
    <property type="match status" value="1"/>
</dbReference>
<evidence type="ECO:0000313" key="7">
    <source>
        <dbReference type="EMBL" id="OGZ37962.1"/>
    </source>
</evidence>
<reference evidence="7 8" key="1">
    <citation type="journal article" date="2016" name="Nat. Commun.">
        <title>Thousands of microbial genomes shed light on interconnected biogeochemical processes in an aquifer system.</title>
        <authorList>
            <person name="Anantharaman K."/>
            <person name="Brown C.T."/>
            <person name="Hug L.A."/>
            <person name="Sharon I."/>
            <person name="Castelle C.J."/>
            <person name="Probst A.J."/>
            <person name="Thomas B.C."/>
            <person name="Singh A."/>
            <person name="Wilkins M.J."/>
            <person name="Karaoz U."/>
            <person name="Brodie E.L."/>
            <person name="Williams K.H."/>
            <person name="Hubbard S.S."/>
            <person name="Banfield J.F."/>
        </authorList>
    </citation>
    <scope>NUCLEOTIDE SEQUENCE [LARGE SCALE GENOMIC DNA]</scope>
</reference>
<proteinExistence type="inferred from homology"/>
<dbReference type="STRING" id="1802000.A3A94_00825"/>
<organism evidence="7 8">
    <name type="scientific">Candidatus Portnoybacteria bacterium RIFCSPLOWO2_01_FULL_43_11</name>
    <dbReference type="NCBI Taxonomy" id="1802000"/>
    <lineage>
        <taxon>Bacteria</taxon>
        <taxon>Candidatus Portnoyibacteriota</taxon>
    </lineage>
</organism>
<comment type="similarity">
    <text evidence="1 5">Belongs to the DNA glycosylase MPG family.</text>
</comment>
<dbReference type="InterPro" id="IPR036995">
    <property type="entry name" value="MPG_sf"/>
</dbReference>
<dbReference type="Proteomes" id="UP000178787">
    <property type="component" value="Unassembled WGS sequence"/>
</dbReference>
<dbReference type="CDD" id="cd00540">
    <property type="entry name" value="AAG"/>
    <property type="match status" value="1"/>
</dbReference>
<dbReference type="SUPFAM" id="SSF50486">
    <property type="entry name" value="FMT C-terminal domain-like"/>
    <property type="match status" value="1"/>
</dbReference>
<dbReference type="AlphaFoldDB" id="A0A1G2FJK4"/>
<accession>A0A1G2FJK4</accession>
<sequence>MPKRLLRKFYCQPTLKVAQELLGKYLVRQIGQKKLVGKIVETEAYIGPQDKASHAYQGKATARNRAEYLIGGHIYIYLVYGMYWQMNISTSMAGKPECVLIRALEPIGVRPLGRDKSLLKGRTPDRILKLANGPGKLCRWLKLDKSFYAEDLTKSKKIWLENGEKILPRQITATKRIGIDYAGPYWSNKKWRFYIKGNKFVSVK</sequence>
<keyword evidence="6" id="KW-0812">Transmembrane</keyword>
<feature type="transmembrane region" description="Helical" evidence="6">
    <location>
        <begin position="68"/>
        <end position="86"/>
    </location>
</feature>
<evidence type="ECO:0000256" key="4">
    <source>
        <dbReference type="ARBA" id="ARBA00023204"/>
    </source>
</evidence>
<evidence type="ECO:0000256" key="6">
    <source>
        <dbReference type="SAM" id="Phobius"/>
    </source>
</evidence>
<dbReference type="PANTHER" id="PTHR10429:SF0">
    <property type="entry name" value="DNA-3-METHYLADENINE GLYCOSYLASE"/>
    <property type="match status" value="1"/>
</dbReference>
<dbReference type="Pfam" id="PF02245">
    <property type="entry name" value="Pur_DNA_glyco"/>
    <property type="match status" value="1"/>
</dbReference>
<gene>
    <name evidence="7" type="ORF">A3A94_00825</name>
</gene>
<dbReference type="Gene3D" id="3.10.300.10">
    <property type="entry name" value="Methylpurine-DNA glycosylase (MPG)"/>
    <property type="match status" value="1"/>
</dbReference>
<dbReference type="GO" id="GO:0006284">
    <property type="term" value="P:base-excision repair"/>
    <property type="evidence" value="ECO:0007669"/>
    <property type="project" value="InterPro"/>
</dbReference>
<dbReference type="EMBL" id="MHNE01000029">
    <property type="protein sequence ID" value="OGZ37962.1"/>
    <property type="molecule type" value="Genomic_DNA"/>
</dbReference>
<dbReference type="FunFam" id="3.10.300.10:FF:000001">
    <property type="entry name" value="Putative 3-methyladenine DNA glycosylase"/>
    <property type="match status" value="1"/>
</dbReference>
<evidence type="ECO:0000256" key="2">
    <source>
        <dbReference type="ARBA" id="ARBA00022763"/>
    </source>
</evidence>
<keyword evidence="6" id="KW-1133">Transmembrane helix</keyword>
<dbReference type="GO" id="GO:0003905">
    <property type="term" value="F:alkylbase DNA N-glycosylase activity"/>
    <property type="evidence" value="ECO:0007669"/>
    <property type="project" value="InterPro"/>
</dbReference>
<evidence type="ECO:0000256" key="1">
    <source>
        <dbReference type="ARBA" id="ARBA00009232"/>
    </source>
</evidence>
<keyword evidence="4 5" id="KW-0234">DNA repair</keyword>
<evidence type="ECO:0000256" key="3">
    <source>
        <dbReference type="ARBA" id="ARBA00022801"/>
    </source>
</evidence>
<evidence type="ECO:0000313" key="8">
    <source>
        <dbReference type="Proteomes" id="UP000178787"/>
    </source>
</evidence>
<keyword evidence="6" id="KW-0472">Membrane</keyword>
<dbReference type="InterPro" id="IPR011034">
    <property type="entry name" value="Formyl_transferase-like_C_sf"/>
</dbReference>
<keyword evidence="3 5" id="KW-0378">Hydrolase</keyword>
<evidence type="ECO:0000256" key="5">
    <source>
        <dbReference type="HAMAP-Rule" id="MF_00527"/>
    </source>
</evidence>
<protein>
    <recommendedName>
        <fullName evidence="5">Putative 3-methyladenine DNA glycosylase</fullName>
        <ecNumber evidence="5">3.2.2.-</ecNumber>
    </recommendedName>
</protein>
<dbReference type="PANTHER" id="PTHR10429">
    <property type="entry name" value="DNA-3-METHYLADENINE GLYCOSYLASE"/>
    <property type="match status" value="1"/>
</dbReference>
<dbReference type="EC" id="3.2.2.-" evidence="5"/>
<comment type="caution">
    <text evidence="7">The sequence shown here is derived from an EMBL/GenBank/DDBJ whole genome shotgun (WGS) entry which is preliminary data.</text>
</comment>
<dbReference type="InterPro" id="IPR003180">
    <property type="entry name" value="MPG"/>
</dbReference>
<dbReference type="GO" id="GO:0003677">
    <property type="term" value="F:DNA binding"/>
    <property type="evidence" value="ECO:0007669"/>
    <property type="project" value="InterPro"/>
</dbReference>
<dbReference type="NCBIfam" id="TIGR00567">
    <property type="entry name" value="3mg"/>
    <property type="match status" value="1"/>
</dbReference>
<name>A0A1G2FJK4_9BACT</name>
<keyword evidence="2 5" id="KW-0227">DNA damage</keyword>